<dbReference type="EMBL" id="CADEPI010000055">
    <property type="protein sequence ID" value="CAB3370840.1"/>
    <property type="molecule type" value="Genomic_DNA"/>
</dbReference>
<feature type="transmembrane region" description="Helical" evidence="5">
    <location>
        <begin position="48"/>
        <end position="73"/>
    </location>
</feature>
<evidence type="ECO:0000256" key="3">
    <source>
        <dbReference type="ARBA" id="ARBA00022989"/>
    </source>
</evidence>
<evidence type="ECO:0000256" key="1">
    <source>
        <dbReference type="ARBA" id="ARBA00004141"/>
    </source>
</evidence>
<feature type="transmembrane region" description="Helical" evidence="5">
    <location>
        <begin position="12"/>
        <end position="36"/>
    </location>
</feature>
<organism evidence="6 7">
    <name type="scientific">Cloeon dipterum</name>
    <dbReference type="NCBI Taxonomy" id="197152"/>
    <lineage>
        <taxon>Eukaryota</taxon>
        <taxon>Metazoa</taxon>
        <taxon>Ecdysozoa</taxon>
        <taxon>Arthropoda</taxon>
        <taxon>Hexapoda</taxon>
        <taxon>Insecta</taxon>
        <taxon>Pterygota</taxon>
        <taxon>Palaeoptera</taxon>
        <taxon>Ephemeroptera</taxon>
        <taxon>Pisciforma</taxon>
        <taxon>Baetidae</taxon>
        <taxon>Cloeon</taxon>
    </lineage>
</organism>
<name>A0A8S1CZP0_9INSE</name>
<evidence type="ECO:0000256" key="4">
    <source>
        <dbReference type="ARBA" id="ARBA00023136"/>
    </source>
</evidence>
<evidence type="ECO:0000256" key="2">
    <source>
        <dbReference type="ARBA" id="ARBA00022692"/>
    </source>
</evidence>
<evidence type="ECO:0000313" key="6">
    <source>
        <dbReference type="EMBL" id="CAB3370840.1"/>
    </source>
</evidence>
<proteinExistence type="predicted"/>
<dbReference type="Pfam" id="PF00335">
    <property type="entry name" value="Tetraspanin"/>
    <property type="match status" value="1"/>
</dbReference>
<keyword evidence="4 5" id="KW-0472">Membrane</keyword>
<comment type="subcellular location">
    <subcellularLocation>
        <location evidence="1">Membrane</location>
        <topology evidence="1">Multi-pass membrane protein</topology>
    </subcellularLocation>
</comment>
<feature type="transmembrane region" description="Helical" evidence="5">
    <location>
        <begin position="79"/>
        <end position="102"/>
    </location>
</feature>
<evidence type="ECO:0008006" key="8">
    <source>
        <dbReference type="Google" id="ProtNLM"/>
    </source>
</evidence>
<evidence type="ECO:0000313" key="7">
    <source>
        <dbReference type="Proteomes" id="UP000494165"/>
    </source>
</evidence>
<dbReference type="PANTHER" id="PTHR19282">
    <property type="entry name" value="TETRASPANIN"/>
    <property type="match status" value="1"/>
</dbReference>
<dbReference type="AlphaFoldDB" id="A0A8S1CZP0"/>
<keyword evidence="3 5" id="KW-1133">Transmembrane helix</keyword>
<keyword evidence="2 5" id="KW-0812">Transmembrane</keyword>
<accession>A0A8S1CZP0</accession>
<evidence type="ECO:0000256" key="5">
    <source>
        <dbReference type="SAM" id="Phobius"/>
    </source>
</evidence>
<dbReference type="PANTHER" id="PTHR19282:SF544">
    <property type="entry name" value="TETRASPANIN"/>
    <property type="match status" value="1"/>
</dbReference>
<dbReference type="InterPro" id="IPR018499">
    <property type="entry name" value="Tetraspanin/Peripherin"/>
</dbReference>
<protein>
    <recommendedName>
        <fullName evidence="8">Tetraspanin</fullName>
    </recommendedName>
</protein>
<comment type="caution">
    <text evidence="6">The sequence shown here is derived from an EMBL/GenBank/DDBJ whole genome shotgun (WGS) entry which is preliminary data.</text>
</comment>
<dbReference type="GO" id="GO:0005886">
    <property type="term" value="C:plasma membrane"/>
    <property type="evidence" value="ECO:0007669"/>
    <property type="project" value="TreeGrafter"/>
</dbReference>
<keyword evidence="7" id="KW-1185">Reference proteome</keyword>
<sequence>MSSKNLPVLKILTLLFCISTLVLGVVLIGVSANALRDPNIKELNGVKAIMVVLIVTGSLIAVGSIFGCCGIFADNYAVLNIFVCLSMVACATLAVLGIVIFVRKSTWTEQVEKNAIKYFGEYQRAISFLDNYPYGNKDNISENALKFVDLVQKHFECCGWAENSGNSQKFTAVEHPESCACLGPTKNCKQQYFIKLCSANFKNDVSAVIVNLGTMAMACGICLLITGCISCGVAKKQKDYDNLS</sequence>
<reference evidence="6 7" key="1">
    <citation type="submission" date="2020-04" db="EMBL/GenBank/DDBJ databases">
        <authorList>
            <person name="Alioto T."/>
            <person name="Alioto T."/>
            <person name="Gomez Garrido J."/>
        </authorList>
    </citation>
    <scope>NUCLEOTIDE SEQUENCE [LARGE SCALE GENOMIC DNA]</scope>
</reference>
<gene>
    <name evidence="6" type="ORF">CLODIP_2_CD09768</name>
</gene>
<dbReference type="Proteomes" id="UP000494165">
    <property type="component" value="Unassembled WGS sequence"/>
</dbReference>